<dbReference type="InterPro" id="IPR003599">
    <property type="entry name" value="Ig_sub"/>
</dbReference>
<keyword evidence="4" id="KW-0812">Transmembrane</keyword>
<dbReference type="InterPro" id="IPR042495">
    <property type="entry name" value="PDGFRL"/>
</dbReference>
<dbReference type="Pfam" id="PF13927">
    <property type="entry name" value="Ig_3"/>
    <property type="match status" value="1"/>
</dbReference>
<dbReference type="SUPFAM" id="SSF48726">
    <property type="entry name" value="Immunoglobulin"/>
    <property type="match status" value="1"/>
</dbReference>
<proteinExistence type="predicted"/>
<comment type="subunit">
    <text evidence="1">Forms a complex composed of PDGFRL, TNK2 and GRB2.</text>
</comment>
<evidence type="ECO:0000259" key="5">
    <source>
        <dbReference type="PROSITE" id="PS50835"/>
    </source>
</evidence>
<keyword evidence="4" id="KW-1133">Transmembrane helix</keyword>
<dbReference type="PANTHER" id="PTHR15360">
    <property type="entry name" value="PLATELET-DERIVED GROWTH FACTOR RECEPTOR LIKE"/>
    <property type="match status" value="1"/>
</dbReference>
<evidence type="ECO:0000313" key="6">
    <source>
        <dbReference type="EMBL" id="EFB15339.1"/>
    </source>
</evidence>
<dbReference type="InterPro" id="IPR013783">
    <property type="entry name" value="Ig-like_fold"/>
</dbReference>
<feature type="region of interest" description="Disordered" evidence="3">
    <location>
        <begin position="73"/>
        <end position="128"/>
    </location>
</feature>
<evidence type="ECO:0000256" key="3">
    <source>
        <dbReference type="SAM" id="MobiDB-lite"/>
    </source>
</evidence>
<evidence type="ECO:0000256" key="4">
    <source>
        <dbReference type="SAM" id="Phobius"/>
    </source>
</evidence>
<accession>D2HFD3</accession>
<keyword evidence="4" id="KW-0472">Membrane</keyword>
<dbReference type="InterPro" id="IPR007110">
    <property type="entry name" value="Ig-like_dom"/>
</dbReference>
<feature type="domain" description="Ig-like" evidence="5">
    <location>
        <begin position="292"/>
        <end position="384"/>
    </location>
</feature>
<gene>
    <name evidence="6" type="ORF">PANDA_009590</name>
</gene>
<dbReference type="PROSITE" id="PS50835">
    <property type="entry name" value="IG_LIKE"/>
    <property type="match status" value="1"/>
</dbReference>
<dbReference type="AlphaFoldDB" id="D2HFD3"/>
<reference evidence="6" key="1">
    <citation type="journal article" date="2010" name="Nature">
        <title>The sequence and de novo assembly of the giant panda genome.</title>
        <authorList>
            <person name="Li R."/>
            <person name="Fan W."/>
            <person name="Tian G."/>
            <person name="Zhu H."/>
            <person name="He L."/>
            <person name="Cai J."/>
            <person name="Huang Q."/>
            <person name="Cai Q."/>
            <person name="Li B."/>
            <person name="Bai Y."/>
            <person name="Zhang Z."/>
            <person name="Zhang Y."/>
            <person name="Wang W."/>
            <person name="Li J."/>
            <person name="Wei F."/>
            <person name="Li H."/>
            <person name="Jian M."/>
            <person name="Li J."/>
            <person name="Zhang Z."/>
            <person name="Nielsen R."/>
            <person name="Li D."/>
            <person name="Gu W."/>
            <person name="Yang Z."/>
            <person name="Xuan Z."/>
            <person name="Ryder O.A."/>
            <person name="Leung F.C."/>
            <person name="Zhou Y."/>
            <person name="Cao J."/>
            <person name="Sun X."/>
            <person name="Fu Y."/>
            <person name="Fang X."/>
            <person name="Guo X."/>
            <person name="Wang B."/>
            <person name="Hou R."/>
            <person name="Shen F."/>
            <person name="Mu B."/>
            <person name="Ni P."/>
            <person name="Lin R."/>
            <person name="Qian W."/>
            <person name="Wang G."/>
            <person name="Yu C."/>
            <person name="Nie W."/>
            <person name="Wang J."/>
            <person name="Wu Z."/>
            <person name="Liang H."/>
            <person name="Min J."/>
            <person name="Wu Q."/>
            <person name="Cheng S."/>
            <person name="Ruan J."/>
            <person name="Wang M."/>
            <person name="Shi Z."/>
            <person name="Wen M."/>
            <person name="Liu B."/>
            <person name="Ren X."/>
            <person name="Zheng H."/>
            <person name="Dong D."/>
            <person name="Cook K."/>
            <person name="Shan G."/>
            <person name="Zhang H."/>
            <person name="Kosiol C."/>
            <person name="Xie X."/>
            <person name="Lu Z."/>
            <person name="Zheng H."/>
            <person name="Li Y."/>
            <person name="Steiner C.C."/>
            <person name="Lam T.T."/>
            <person name="Lin S."/>
            <person name="Zhang Q."/>
            <person name="Li G."/>
            <person name="Tian J."/>
            <person name="Gong T."/>
            <person name="Liu H."/>
            <person name="Zhang D."/>
            <person name="Fang L."/>
            <person name="Ye C."/>
            <person name="Zhang J."/>
            <person name="Hu W."/>
            <person name="Xu A."/>
            <person name="Ren Y."/>
            <person name="Zhang G."/>
            <person name="Bruford M.W."/>
            <person name="Li Q."/>
            <person name="Ma L."/>
            <person name="Guo Y."/>
            <person name="An N."/>
            <person name="Hu Y."/>
            <person name="Zheng Y."/>
            <person name="Shi Y."/>
            <person name="Li Z."/>
            <person name="Liu Q."/>
            <person name="Chen Y."/>
            <person name="Zhao J."/>
            <person name="Qu N."/>
            <person name="Zhao S."/>
            <person name="Tian F."/>
            <person name="Wang X."/>
            <person name="Wang H."/>
            <person name="Xu L."/>
            <person name="Liu X."/>
            <person name="Vinar T."/>
            <person name="Wang Y."/>
            <person name="Lam T.W."/>
            <person name="Yiu S.M."/>
            <person name="Liu S."/>
            <person name="Zhang H."/>
            <person name="Li D."/>
            <person name="Huang Y."/>
            <person name="Wang X."/>
            <person name="Yang G."/>
            <person name="Jiang Z."/>
            <person name="Wang J."/>
            <person name="Qin N."/>
            <person name="Li L."/>
            <person name="Li J."/>
            <person name="Bolund L."/>
            <person name="Kristiansen K."/>
            <person name="Wong G.K."/>
            <person name="Olson M."/>
            <person name="Zhang X."/>
            <person name="Li S."/>
            <person name="Yang H."/>
            <person name="Wang J."/>
            <person name="Wang J."/>
        </authorList>
    </citation>
    <scope>NUCLEOTIDE SEQUENCE [LARGE SCALE GENOMIC DNA]</scope>
</reference>
<dbReference type="PANTHER" id="PTHR15360:SF2">
    <property type="entry name" value="PLATELET-DERIVED GROWTH FACTOR RECEPTOR-LIKE PROTEIN"/>
    <property type="match status" value="1"/>
</dbReference>
<dbReference type="InParanoid" id="D2HFD3"/>
<feature type="compositionally biased region" description="Basic residues" evidence="3">
    <location>
        <begin position="80"/>
        <end position="89"/>
    </location>
</feature>
<evidence type="ECO:0000256" key="1">
    <source>
        <dbReference type="ARBA" id="ARBA00011360"/>
    </source>
</evidence>
<sequence>MDVLQGLGLGSMDTLFLQSLPWGTISMDIYLEYFTALGHPETPCFCLSQEYPVDGMVGGVEGRRKIQSVVKAEVQERARTPKAPRKRGLKAAIPGEVKASGATGRRKPKSDLSQKSLRVKTPTEGAAPHRPAASILTQVLGRGRFQKAGLTETAVWGCPGAELLGEGESSTLASMASCSWSSPRVRTPGNTAAGQHCQDSECADGEARQGKTFILITGDQPSGEVTLRREVPPEEVPVDGIDMSFYMKKAFTVHWPWASLAGSLFCLASLGVWRQISTKYMLIHVSYPSSSPKPTVQASATSVQLGENFSVTCRSLGESEMAVDFIWEYPGQKQVGQCRSPRGQVQQEAGRTLEEARPGDSGIYTCWATNLQATGTATTRVYMTRGPHVSPAPS</sequence>
<dbReference type="InterPro" id="IPR036179">
    <property type="entry name" value="Ig-like_dom_sf"/>
</dbReference>
<dbReference type="EMBL" id="GL192783">
    <property type="protein sequence ID" value="EFB15339.1"/>
    <property type="molecule type" value="Genomic_DNA"/>
</dbReference>
<evidence type="ECO:0000256" key="2">
    <source>
        <dbReference type="ARBA" id="ARBA00019671"/>
    </source>
</evidence>
<organism evidence="6">
    <name type="scientific">Ailuropoda melanoleuca</name>
    <name type="common">Giant panda</name>
    <dbReference type="NCBI Taxonomy" id="9646"/>
    <lineage>
        <taxon>Eukaryota</taxon>
        <taxon>Metazoa</taxon>
        <taxon>Chordata</taxon>
        <taxon>Craniata</taxon>
        <taxon>Vertebrata</taxon>
        <taxon>Euteleostomi</taxon>
        <taxon>Mammalia</taxon>
        <taxon>Eutheria</taxon>
        <taxon>Laurasiatheria</taxon>
        <taxon>Carnivora</taxon>
        <taxon>Caniformia</taxon>
        <taxon>Ursidae</taxon>
        <taxon>Ailuropoda</taxon>
    </lineage>
</organism>
<feature type="transmembrane region" description="Helical" evidence="4">
    <location>
        <begin position="255"/>
        <end position="273"/>
    </location>
</feature>
<name>D2HFD3_AILME</name>
<dbReference type="Gene3D" id="2.60.40.10">
    <property type="entry name" value="Immunoglobulins"/>
    <property type="match status" value="2"/>
</dbReference>
<dbReference type="SMART" id="SM00409">
    <property type="entry name" value="IG"/>
    <property type="match status" value="1"/>
</dbReference>
<protein>
    <recommendedName>
        <fullName evidence="2">Platelet-derived growth factor receptor-like protein</fullName>
    </recommendedName>
</protein>